<reference evidence="3" key="1">
    <citation type="journal article" date="2020" name="Nature">
        <title>Giant virus diversity and host interactions through global metagenomics.</title>
        <authorList>
            <person name="Schulz F."/>
            <person name="Roux S."/>
            <person name="Paez-Espino D."/>
            <person name="Jungbluth S."/>
            <person name="Walsh D.A."/>
            <person name="Denef V.J."/>
            <person name="McMahon K.D."/>
            <person name="Konstantinidis K.T."/>
            <person name="Eloe-Fadrosh E.A."/>
            <person name="Kyrpides N.C."/>
            <person name="Woyke T."/>
        </authorList>
    </citation>
    <scope>NUCLEOTIDE SEQUENCE</scope>
    <source>
        <strain evidence="3">GVMAG-M-3300010157-4</strain>
    </source>
</reference>
<evidence type="ECO:0000256" key="1">
    <source>
        <dbReference type="ARBA" id="ARBA00022801"/>
    </source>
</evidence>
<evidence type="ECO:0000313" key="3">
    <source>
        <dbReference type="EMBL" id="QHS87337.1"/>
    </source>
</evidence>
<sequence>MKIIVDEREASLYALLTQQPHNDKKPKIEKRVLPLGDILFTSDDESITHQVIERKSVADLLASVKDGRYAEQSYRLGNCFPNRHNILYLIEGSVRDHDKKLVFACMASLNYFKGFSITRTVSLAETAQYIEITADKIARELEKGTSVSAAPLPASATVSADTTVTPSDNVPNVEVQQATSTFDYCSVVKVAKKANITRDNIGQLMLMQIPGISSTISGEIMRPFATFAAFIDHLRAEPAYLDTIVLESSGKKRKLGSNIIAAIRDYLL</sequence>
<keyword evidence="1" id="KW-0378">Hydrolase</keyword>
<dbReference type="PANTHER" id="PTHR13451:SF0">
    <property type="entry name" value="CROSSOVER JUNCTION ENDONUCLEASE MUS81"/>
    <property type="match status" value="1"/>
</dbReference>
<dbReference type="GO" id="GO:0005634">
    <property type="term" value="C:nucleus"/>
    <property type="evidence" value="ECO:0007669"/>
    <property type="project" value="TreeGrafter"/>
</dbReference>
<proteinExistence type="predicted"/>
<dbReference type="GO" id="GO:0000727">
    <property type="term" value="P:double-strand break repair via break-induced replication"/>
    <property type="evidence" value="ECO:0007669"/>
    <property type="project" value="TreeGrafter"/>
</dbReference>
<evidence type="ECO:0000259" key="2">
    <source>
        <dbReference type="SMART" id="SM00891"/>
    </source>
</evidence>
<dbReference type="GO" id="GO:0000712">
    <property type="term" value="P:resolution of meiotic recombination intermediates"/>
    <property type="evidence" value="ECO:0007669"/>
    <property type="project" value="TreeGrafter"/>
</dbReference>
<feature type="domain" description="ERCC4" evidence="2">
    <location>
        <begin position="2"/>
        <end position="94"/>
    </location>
</feature>
<dbReference type="Gene3D" id="3.40.50.10130">
    <property type="match status" value="1"/>
</dbReference>
<dbReference type="InterPro" id="IPR033309">
    <property type="entry name" value="Mus81"/>
</dbReference>
<name>A0A6C0B537_9ZZZZ</name>
<dbReference type="GO" id="GO:0006308">
    <property type="term" value="P:DNA catabolic process"/>
    <property type="evidence" value="ECO:0007669"/>
    <property type="project" value="InterPro"/>
</dbReference>
<dbReference type="PANTHER" id="PTHR13451">
    <property type="entry name" value="CLASS II CROSSOVER JUNCTION ENDONUCLEASE MUS81"/>
    <property type="match status" value="1"/>
</dbReference>
<dbReference type="GO" id="GO:0003677">
    <property type="term" value="F:DNA binding"/>
    <property type="evidence" value="ECO:0007669"/>
    <property type="project" value="InterPro"/>
</dbReference>
<dbReference type="EMBL" id="MN739080">
    <property type="protein sequence ID" value="QHS87337.1"/>
    <property type="molecule type" value="Genomic_DNA"/>
</dbReference>
<protein>
    <recommendedName>
        <fullName evidence="2">ERCC4 domain-containing protein</fullName>
    </recommendedName>
</protein>
<dbReference type="GO" id="GO:0048476">
    <property type="term" value="C:Holliday junction resolvase complex"/>
    <property type="evidence" value="ECO:0007669"/>
    <property type="project" value="TreeGrafter"/>
</dbReference>
<dbReference type="InterPro" id="IPR006166">
    <property type="entry name" value="ERCC4_domain"/>
</dbReference>
<dbReference type="GO" id="GO:0008821">
    <property type="term" value="F:crossover junction DNA endonuclease activity"/>
    <property type="evidence" value="ECO:0007669"/>
    <property type="project" value="InterPro"/>
</dbReference>
<accession>A0A6C0B537</accession>
<dbReference type="SUPFAM" id="SSF52980">
    <property type="entry name" value="Restriction endonuclease-like"/>
    <property type="match status" value="1"/>
</dbReference>
<dbReference type="GO" id="GO:0031573">
    <property type="term" value="P:mitotic intra-S DNA damage checkpoint signaling"/>
    <property type="evidence" value="ECO:0007669"/>
    <property type="project" value="TreeGrafter"/>
</dbReference>
<organism evidence="3">
    <name type="scientific">viral metagenome</name>
    <dbReference type="NCBI Taxonomy" id="1070528"/>
    <lineage>
        <taxon>unclassified sequences</taxon>
        <taxon>metagenomes</taxon>
        <taxon>organismal metagenomes</taxon>
    </lineage>
</organism>
<dbReference type="SMART" id="SM00891">
    <property type="entry name" value="ERCC4"/>
    <property type="match status" value="1"/>
</dbReference>
<dbReference type="InterPro" id="IPR011335">
    <property type="entry name" value="Restrct_endonuc-II-like"/>
</dbReference>
<dbReference type="Pfam" id="PF02732">
    <property type="entry name" value="ERCC4"/>
    <property type="match status" value="1"/>
</dbReference>
<dbReference type="AlphaFoldDB" id="A0A6C0B537"/>
<dbReference type="GO" id="GO:0048257">
    <property type="term" value="F:3'-flap endonuclease activity"/>
    <property type="evidence" value="ECO:0007669"/>
    <property type="project" value="TreeGrafter"/>
</dbReference>